<dbReference type="GO" id="GO:1990904">
    <property type="term" value="C:ribonucleoprotein complex"/>
    <property type="evidence" value="ECO:0007669"/>
    <property type="project" value="UniProtKB-KW"/>
</dbReference>
<dbReference type="InterPro" id="IPR027486">
    <property type="entry name" value="Ribosomal_uS10_dom"/>
</dbReference>
<organism evidence="4 5">
    <name type="scientific">Ranatra chinensis</name>
    <dbReference type="NCBI Taxonomy" id="642074"/>
    <lineage>
        <taxon>Eukaryota</taxon>
        <taxon>Metazoa</taxon>
        <taxon>Ecdysozoa</taxon>
        <taxon>Arthropoda</taxon>
        <taxon>Hexapoda</taxon>
        <taxon>Insecta</taxon>
        <taxon>Pterygota</taxon>
        <taxon>Neoptera</taxon>
        <taxon>Paraneoptera</taxon>
        <taxon>Hemiptera</taxon>
        <taxon>Heteroptera</taxon>
        <taxon>Panheteroptera</taxon>
        <taxon>Nepomorpha</taxon>
        <taxon>Nepidae</taxon>
        <taxon>Ranatrinae</taxon>
        <taxon>Ranatra</taxon>
    </lineage>
</organism>
<sequence length="127" mass="14726">MKSYDFALLESYQRLVYKIAKMLDICVEDGWATPAKQTKVQRFKPNSTVVDSEYILNTYERNIQISELPSNIAPIFIELIQAGLPKSITLRVHKHEEEFEKIRYVPDLELKELKTQLDTLGGPVKKK</sequence>
<feature type="domain" description="Small ribosomal subunit protein uS10" evidence="3">
    <location>
        <begin position="1"/>
        <end position="93"/>
    </location>
</feature>
<evidence type="ECO:0000313" key="5">
    <source>
        <dbReference type="Proteomes" id="UP001558652"/>
    </source>
</evidence>
<evidence type="ECO:0000313" key="4">
    <source>
        <dbReference type="EMBL" id="KAL1139443.1"/>
    </source>
</evidence>
<dbReference type="InterPro" id="IPR036838">
    <property type="entry name" value="Ribosomal_uS10_dom_sf"/>
</dbReference>
<comment type="caution">
    <text evidence="4">The sequence shown here is derived from an EMBL/GenBank/DDBJ whole genome shotgun (WGS) entry which is preliminary data.</text>
</comment>
<dbReference type="PANTHER" id="PTHR13473">
    <property type="entry name" value="MITOCHONDRIAL RIBOSOMAL PROTEIN L48"/>
    <property type="match status" value="1"/>
</dbReference>
<protein>
    <recommendedName>
        <fullName evidence="3">Small ribosomal subunit protein uS10 domain-containing protein</fullName>
    </recommendedName>
</protein>
<proteinExistence type="predicted"/>
<keyword evidence="1" id="KW-0689">Ribosomal protein</keyword>
<dbReference type="Proteomes" id="UP001558652">
    <property type="component" value="Unassembled WGS sequence"/>
</dbReference>
<dbReference type="InterPro" id="IPR027487">
    <property type="entry name" value="Ribosomal_mL48"/>
</dbReference>
<dbReference type="SUPFAM" id="SSF54999">
    <property type="entry name" value="Ribosomal protein S10"/>
    <property type="match status" value="1"/>
</dbReference>
<accession>A0ABD0YTY7</accession>
<evidence type="ECO:0000259" key="3">
    <source>
        <dbReference type="SMART" id="SM01403"/>
    </source>
</evidence>
<evidence type="ECO:0000256" key="2">
    <source>
        <dbReference type="ARBA" id="ARBA00023274"/>
    </source>
</evidence>
<keyword evidence="5" id="KW-1185">Reference proteome</keyword>
<dbReference type="EMBL" id="JBFDAA010000002">
    <property type="protein sequence ID" value="KAL1139443.1"/>
    <property type="molecule type" value="Genomic_DNA"/>
</dbReference>
<keyword evidence="2" id="KW-0687">Ribonucleoprotein</keyword>
<dbReference type="PANTHER" id="PTHR13473:SF0">
    <property type="entry name" value="LARGE RIBOSOMAL SUBUNIT PROTEIN ML48"/>
    <property type="match status" value="1"/>
</dbReference>
<dbReference type="Pfam" id="PF00338">
    <property type="entry name" value="Ribosomal_S10"/>
    <property type="match status" value="1"/>
</dbReference>
<dbReference type="GO" id="GO:0005840">
    <property type="term" value="C:ribosome"/>
    <property type="evidence" value="ECO:0007669"/>
    <property type="project" value="UniProtKB-KW"/>
</dbReference>
<gene>
    <name evidence="4" type="ORF">AAG570_006427</name>
</gene>
<evidence type="ECO:0000256" key="1">
    <source>
        <dbReference type="ARBA" id="ARBA00022980"/>
    </source>
</evidence>
<dbReference type="SMART" id="SM01403">
    <property type="entry name" value="Ribosomal_S10"/>
    <property type="match status" value="1"/>
</dbReference>
<reference evidence="4 5" key="1">
    <citation type="submission" date="2024-07" db="EMBL/GenBank/DDBJ databases">
        <title>Chromosome-level genome assembly of the water stick insect Ranatra chinensis (Heteroptera: Nepidae).</title>
        <authorList>
            <person name="Liu X."/>
        </authorList>
    </citation>
    <scope>NUCLEOTIDE SEQUENCE [LARGE SCALE GENOMIC DNA]</scope>
    <source>
        <strain evidence="4">Cailab_2021Rc</strain>
        <tissue evidence="4">Muscle</tissue>
    </source>
</reference>
<dbReference type="AlphaFoldDB" id="A0ABD0YTY7"/>
<name>A0ABD0YTY7_9HEMI</name>